<feature type="compositionally biased region" description="Basic and acidic residues" evidence="1">
    <location>
        <begin position="267"/>
        <end position="276"/>
    </location>
</feature>
<evidence type="ECO:0000256" key="1">
    <source>
        <dbReference type="SAM" id="MobiDB-lite"/>
    </source>
</evidence>
<comment type="caution">
    <text evidence="2">The sequence shown here is derived from an EMBL/GenBank/DDBJ whole genome shotgun (WGS) entry which is preliminary data.</text>
</comment>
<organism evidence="2 3">
    <name type="scientific">Puccinia striiformis</name>
    <dbReference type="NCBI Taxonomy" id="27350"/>
    <lineage>
        <taxon>Eukaryota</taxon>
        <taxon>Fungi</taxon>
        <taxon>Dikarya</taxon>
        <taxon>Basidiomycota</taxon>
        <taxon>Pucciniomycotina</taxon>
        <taxon>Pucciniomycetes</taxon>
        <taxon>Pucciniales</taxon>
        <taxon>Pucciniaceae</taxon>
        <taxon>Puccinia</taxon>
    </lineage>
</organism>
<feature type="region of interest" description="Disordered" evidence="1">
    <location>
        <begin position="255"/>
        <end position="373"/>
    </location>
</feature>
<feature type="compositionally biased region" description="Basic and acidic residues" evidence="1">
    <location>
        <begin position="295"/>
        <end position="307"/>
    </location>
</feature>
<evidence type="ECO:0000313" key="2">
    <source>
        <dbReference type="EMBL" id="POW01455.1"/>
    </source>
</evidence>
<accession>A0A2S4UWC7</accession>
<protein>
    <submittedName>
        <fullName evidence="2">Uncharacterized protein</fullName>
    </submittedName>
</protein>
<feature type="region of interest" description="Disordered" evidence="1">
    <location>
        <begin position="187"/>
        <end position="224"/>
    </location>
</feature>
<dbReference type="AlphaFoldDB" id="A0A2S4UWC7"/>
<dbReference type="VEuPathDB" id="FungiDB:PSTT_12511"/>
<reference evidence="2" key="1">
    <citation type="submission" date="2017-12" db="EMBL/GenBank/DDBJ databases">
        <title>Gene loss provides genomic basis for host adaptation in cereal stripe rust fungi.</title>
        <authorList>
            <person name="Xia C."/>
        </authorList>
    </citation>
    <scope>NUCLEOTIDE SEQUENCE [LARGE SCALE GENOMIC DNA]</scope>
    <source>
        <strain evidence="2">93-210</strain>
    </source>
</reference>
<dbReference type="Proteomes" id="UP000239156">
    <property type="component" value="Unassembled WGS sequence"/>
</dbReference>
<proteinExistence type="predicted"/>
<evidence type="ECO:0000313" key="3">
    <source>
        <dbReference type="Proteomes" id="UP000239156"/>
    </source>
</evidence>
<sequence>MGMPVILANLYLFQASVTWYLALSRTLAFAQPALQGLSDSHFIGSTLQSSQDDLFEVYNRGKLLGQKRRSECQPLSPEPESSGVNNHWTGFGVPSDYLVVQNEEDDKLNVAKRRKTVQHDSAGPSLPPDLGYYSPTGAIYDGMSHAAGFDEAQDHQAGHDSYQFASFASSTPSSPLPPFLPNITPYSSPLSLEGPHSEAVTPKSISESRARGETGTNAEHLSTPGLLVRSKYPEFGPFDPRRWSSFVDRVQREHSSLPRVQLGSSADHARSREHSTVEYNPRAGRGHAQLPDFNQMDRHQHFQDHPSNRGPSALGNSHVGLSSDNFFERVNKKHPVPSNEPNEEDGAPVPNESSSDSGNDEHKHLQLKTNSVPPEKVIFPQNTMDDEFLGSFTNKFRDRISNLFTRANTRLNKNDHPIPGLPVKISRNAKENSYIIRIELDSEVAIKGKQSPNHNQKSVKLSDQMSRLIRWLLFINTAVLRNSSLEEVMEHGELSYHKALTDWLFKEAFQPKNSMPVLGIISNAALDSCDEGKEFGQIQKILIRYLSLITPPREDRQAALSILRIYYEHSQPKLWKALGSLDGVDFDQGIKLIIANEIRSKMKVGSGSDLGNANRNLGNFQVYELENFPKSMKPLSFQLSCDVGLGKKEVEILKHFSDTFSENRKYTTSRQRSAPELLPVVISRTSHDREGRTHGEVWIQLKNGRIPRKGHIFLKLRSLVANLKVCHAEFVDYASTKGFHVDVDIQHLFFQWFYDNLFNPGNDKLPIFGKFVLEDQKKEDSVISASRFNDAQIFLLHFFGDSKSFTRTVQVALALIGYWHKNQKKGVFPHLFQNDQEYWDVVINLLENKYEFDGVSSLRWFSKD</sequence>
<keyword evidence="3" id="KW-1185">Reference proteome</keyword>
<dbReference type="VEuPathDB" id="FungiDB:PSHT_12847"/>
<gene>
    <name evidence="2" type="ORF">PSTT_12511</name>
</gene>
<name>A0A2S4UWC7_9BASI</name>
<dbReference type="EMBL" id="PKSL01000159">
    <property type="protein sequence ID" value="POW01455.1"/>
    <property type="molecule type" value="Genomic_DNA"/>
</dbReference>